<reference evidence="3" key="1">
    <citation type="submission" date="2020-02" db="EMBL/GenBank/DDBJ databases">
        <authorList>
            <person name="Meier V. D."/>
        </authorList>
    </citation>
    <scope>NUCLEOTIDE SEQUENCE</scope>
    <source>
        <strain evidence="3">AVDCRST_MAG74</strain>
    </source>
</reference>
<feature type="compositionally biased region" description="Basic and acidic residues" evidence="1">
    <location>
        <begin position="1"/>
        <end position="14"/>
    </location>
</feature>
<feature type="transmembrane region" description="Helical" evidence="2">
    <location>
        <begin position="31"/>
        <end position="51"/>
    </location>
</feature>
<keyword evidence="2" id="KW-0472">Membrane</keyword>
<keyword evidence="2" id="KW-1133">Transmembrane helix</keyword>
<feature type="region of interest" description="Disordered" evidence="1">
    <location>
        <begin position="1"/>
        <end position="22"/>
    </location>
</feature>
<gene>
    <name evidence="3" type="ORF">AVDCRST_MAG74-1250</name>
</gene>
<evidence type="ECO:0000256" key="2">
    <source>
        <dbReference type="SAM" id="Phobius"/>
    </source>
</evidence>
<evidence type="ECO:0000256" key="1">
    <source>
        <dbReference type="SAM" id="MobiDB-lite"/>
    </source>
</evidence>
<dbReference type="AlphaFoldDB" id="A0A6J4NU45"/>
<accession>A0A6J4NU45</accession>
<name>A0A6J4NU45_9BACT</name>
<proteinExistence type="predicted"/>
<protein>
    <submittedName>
        <fullName evidence="3">Uncharacterized protein</fullName>
    </submittedName>
</protein>
<sequence>MVTEKKDLREEPSLKNETGAASGKNETLKRVGIVGAIALVAFLLGFLPMWLSARNYANERDAAMKTLRPNVLQNTLATATINARRGEFEQARQQTSDYFTDLRAEYDREESAFSPPQREAVQKILAQRDETITQLARGDAAAVDRLTDLYFNFMQAKNSPAPEKK</sequence>
<evidence type="ECO:0000313" key="3">
    <source>
        <dbReference type="EMBL" id="CAA9393779.1"/>
    </source>
</evidence>
<organism evidence="3">
    <name type="scientific">uncultured Pyrinomonadaceae bacterium</name>
    <dbReference type="NCBI Taxonomy" id="2283094"/>
    <lineage>
        <taxon>Bacteria</taxon>
        <taxon>Pseudomonadati</taxon>
        <taxon>Acidobacteriota</taxon>
        <taxon>Blastocatellia</taxon>
        <taxon>Blastocatellales</taxon>
        <taxon>Pyrinomonadaceae</taxon>
        <taxon>environmental samples</taxon>
    </lineage>
</organism>
<dbReference type="EMBL" id="CADCUR010000096">
    <property type="protein sequence ID" value="CAA9393779.1"/>
    <property type="molecule type" value="Genomic_DNA"/>
</dbReference>
<keyword evidence="2" id="KW-0812">Transmembrane</keyword>